<dbReference type="PANTHER" id="PTHR11795">
    <property type="entry name" value="BRANCHED-CHAIN AMINO ACID TRANSPORT SYSTEM PERMEASE PROTEIN LIVH"/>
    <property type="match status" value="1"/>
</dbReference>
<feature type="transmembrane region" description="Helical" evidence="9">
    <location>
        <begin position="92"/>
        <end position="116"/>
    </location>
</feature>
<dbReference type="AlphaFoldDB" id="A0A8J3WFN8"/>
<sequence length="292" mass="29672">MAGLLLQIVQGLSLGAVYAGLALALVLVHRFNGIVNFAQGELAMLSAYVAWQLLDAGLPFWAALPVTLAVSLVGGMLVERSIIRRVEGDRELAPVAVTVGLMVFVNAAAGLVWSFAVRSFPNPFPAALSFGSAQSGFSALGVLGVVAVMMLLLHAFFRHTGAGLIMRAVAADPVAARLSGVRVGRVLGLGWGLAAAVGAIAGILVAPLLFLEPNMMGGVLVYAFAAAVVGGFRDPVAAVVAGLGLGVAETLAGTYVAFVGADLKVIVPLLVIVAVLVLRRGPAGTAGTAGQW</sequence>
<dbReference type="RefSeq" id="WP_068923895.1">
    <property type="nucleotide sequence ID" value="NZ_BMQP01000041.1"/>
</dbReference>
<evidence type="ECO:0000256" key="9">
    <source>
        <dbReference type="SAM" id="Phobius"/>
    </source>
</evidence>
<feature type="transmembrane region" description="Helical" evidence="9">
    <location>
        <begin position="186"/>
        <end position="210"/>
    </location>
</feature>
<evidence type="ECO:0000256" key="4">
    <source>
        <dbReference type="ARBA" id="ARBA00022692"/>
    </source>
</evidence>
<evidence type="ECO:0000256" key="3">
    <source>
        <dbReference type="ARBA" id="ARBA00022475"/>
    </source>
</evidence>
<evidence type="ECO:0000313" key="10">
    <source>
        <dbReference type="EMBL" id="GIH87528.1"/>
    </source>
</evidence>
<dbReference type="OrthoDB" id="3572933at2"/>
<evidence type="ECO:0000256" key="8">
    <source>
        <dbReference type="ARBA" id="ARBA00037998"/>
    </source>
</evidence>
<keyword evidence="3" id="KW-1003">Cell membrane</keyword>
<keyword evidence="6 9" id="KW-1133">Transmembrane helix</keyword>
<dbReference type="Proteomes" id="UP000655044">
    <property type="component" value="Unassembled WGS sequence"/>
</dbReference>
<keyword evidence="11" id="KW-1185">Reference proteome</keyword>
<keyword evidence="7 9" id="KW-0472">Membrane</keyword>
<evidence type="ECO:0000256" key="1">
    <source>
        <dbReference type="ARBA" id="ARBA00004651"/>
    </source>
</evidence>
<keyword evidence="5" id="KW-0029">Amino-acid transport</keyword>
<feature type="transmembrane region" description="Helical" evidence="9">
    <location>
        <begin position="6"/>
        <end position="27"/>
    </location>
</feature>
<evidence type="ECO:0000256" key="6">
    <source>
        <dbReference type="ARBA" id="ARBA00022989"/>
    </source>
</evidence>
<dbReference type="GO" id="GO:0022857">
    <property type="term" value="F:transmembrane transporter activity"/>
    <property type="evidence" value="ECO:0007669"/>
    <property type="project" value="InterPro"/>
</dbReference>
<comment type="caution">
    <text evidence="10">The sequence shown here is derived from an EMBL/GenBank/DDBJ whole genome shotgun (WGS) entry which is preliminary data.</text>
</comment>
<feature type="transmembrane region" description="Helical" evidence="9">
    <location>
        <begin position="255"/>
        <end position="278"/>
    </location>
</feature>
<dbReference type="CDD" id="cd06582">
    <property type="entry name" value="TM_PBP1_LivH_like"/>
    <property type="match status" value="1"/>
</dbReference>
<dbReference type="Pfam" id="PF02653">
    <property type="entry name" value="BPD_transp_2"/>
    <property type="match status" value="1"/>
</dbReference>
<dbReference type="GO" id="GO:0005886">
    <property type="term" value="C:plasma membrane"/>
    <property type="evidence" value="ECO:0007669"/>
    <property type="project" value="UniProtKB-SubCell"/>
</dbReference>
<evidence type="ECO:0000256" key="2">
    <source>
        <dbReference type="ARBA" id="ARBA00022448"/>
    </source>
</evidence>
<gene>
    <name evidence="10" type="ORF">Pro02_59360</name>
</gene>
<evidence type="ECO:0000256" key="5">
    <source>
        <dbReference type="ARBA" id="ARBA00022970"/>
    </source>
</evidence>
<name>A0A8J3WFN8_PLARO</name>
<feature type="transmembrane region" description="Helical" evidence="9">
    <location>
        <begin position="60"/>
        <end position="80"/>
    </location>
</feature>
<proteinExistence type="inferred from homology"/>
<feature type="transmembrane region" description="Helical" evidence="9">
    <location>
        <begin position="136"/>
        <end position="157"/>
    </location>
</feature>
<protein>
    <submittedName>
        <fullName evidence="10">Branched-chain amino acid ABC transporter permease</fullName>
    </submittedName>
</protein>
<reference evidence="10" key="1">
    <citation type="submission" date="2021-01" db="EMBL/GenBank/DDBJ databases">
        <title>Whole genome shotgun sequence of Planobispora rosea NBRC 15558.</title>
        <authorList>
            <person name="Komaki H."/>
            <person name="Tamura T."/>
        </authorList>
    </citation>
    <scope>NUCLEOTIDE SEQUENCE</scope>
    <source>
        <strain evidence="10">NBRC 15558</strain>
    </source>
</reference>
<feature type="transmembrane region" description="Helical" evidence="9">
    <location>
        <begin position="34"/>
        <end position="54"/>
    </location>
</feature>
<keyword evidence="2" id="KW-0813">Transport</keyword>
<comment type="subcellular location">
    <subcellularLocation>
        <location evidence="1">Cell membrane</location>
        <topology evidence="1">Multi-pass membrane protein</topology>
    </subcellularLocation>
</comment>
<comment type="similarity">
    <text evidence="8">Belongs to the binding-protein-dependent transport system permease family. LivHM subfamily.</text>
</comment>
<dbReference type="GO" id="GO:0006865">
    <property type="term" value="P:amino acid transport"/>
    <property type="evidence" value="ECO:0007669"/>
    <property type="project" value="UniProtKB-KW"/>
</dbReference>
<dbReference type="InterPro" id="IPR001851">
    <property type="entry name" value="ABC_transp_permease"/>
</dbReference>
<keyword evidence="4 9" id="KW-0812">Transmembrane</keyword>
<evidence type="ECO:0000256" key="7">
    <source>
        <dbReference type="ARBA" id="ARBA00023136"/>
    </source>
</evidence>
<accession>A0A8J3WFN8</accession>
<organism evidence="10 11">
    <name type="scientific">Planobispora rosea</name>
    <dbReference type="NCBI Taxonomy" id="35762"/>
    <lineage>
        <taxon>Bacteria</taxon>
        <taxon>Bacillati</taxon>
        <taxon>Actinomycetota</taxon>
        <taxon>Actinomycetes</taxon>
        <taxon>Streptosporangiales</taxon>
        <taxon>Streptosporangiaceae</taxon>
        <taxon>Planobispora</taxon>
    </lineage>
</organism>
<evidence type="ECO:0000313" key="11">
    <source>
        <dbReference type="Proteomes" id="UP000655044"/>
    </source>
</evidence>
<dbReference type="EMBL" id="BOOI01000061">
    <property type="protein sequence ID" value="GIH87528.1"/>
    <property type="molecule type" value="Genomic_DNA"/>
</dbReference>
<dbReference type="PANTHER" id="PTHR11795:SF451">
    <property type="entry name" value="ABC TRANSPORTER PERMEASE PROTEIN"/>
    <property type="match status" value="1"/>
</dbReference>
<dbReference type="InterPro" id="IPR052157">
    <property type="entry name" value="BCAA_transport_permease"/>
</dbReference>